<protein>
    <submittedName>
        <fullName evidence="1">Aspartyl protease family protein</fullName>
    </submittedName>
</protein>
<dbReference type="GO" id="GO:0006508">
    <property type="term" value="P:proteolysis"/>
    <property type="evidence" value="ECO:0007669"/>
    <property type="project" value="UniProtKB-KW"/>
</dbReference>
<evidence type="ECO:0000313" key="1">
    <source>
        <dbReference type="EMBL" id="TCW34186.1"/>
    </source>
</evidence>
<dbReference type="SUPFAM" id="SSF50630">
    <property type="entry name" value="Acid proteases"/>
    <property type="match status" value="1"/>
</dbReference>
<dbReference type="RefSeq" id="WP_132230473.1">
    <property type="nucleotide sequence ID" value="NZ_NRRH01000008.1"/>
</dbReference>
<reference evidence="1 2" key="1">
    <citation type="submission" date="2019-03" db="EMBL/GenBank/DDBJ databases">
        <title>Genomic Encyclopedia of Type Strains, Phase IV (KMG-IV): sequencing the most valuable type-strain genomes for metagenomic binning, comparative biology and taxonomic classification.</title>
        <authorList>
            <person name="Goeker M."/>
        </authorList>
    </citation>
    <scope>NUCLEOTIDE SEQUENCE [LARGE SCALE GENOMIC DNA]</scope>
    <source>
        <strain evidence="1 2">DSM 203</strain>
    </source>
</reference>
<keyword evidence="1" id="KW-0645">Protease</keyword>
<dbReference type="AlphaFoldDB" id="A0A4R4A6W6"/>
<keyword evidence="1" id="KW-0378">Hydrolase</keyword>
<dbReference type="InterPro" id="IPR021109">
    <property type="entry name" value="Peptidase_aspartic_dom_sf"/>
</dbReference>
<comment type="caution">
    <text evidence="1">The sequence shown here is derived from an EMBL/GenBank/DDBJ whole genome shotgun (WGS) entry which is preliminary data.</text>
</comment>
<accession>A0A4R4A6W6</accession>
<organism evidence="1 2">
    <name type="scientific">Marichromatium gracile</name>
    <name type="common">Chromatium gracile</name>
    <dbReference type="NCBI Taxonomy" id="1048"/>
    <lineage>
        <taxon>Bacteria</taxon>
        <taxon>Pseudomonadati</taxon>
        <taxon>Pseudomonadota</taxon>
        <taxon>Gammaproteobacteria</taxon>
        <taxon>Chromatiales</taxon>
        <taxon>Chromatiaceae</taxon>
        <taxon>Marichromatium</taxon>
    </lineage>
</organism>
<proteinExistence type="predicted"/>
<dbReference type="EMBL" id="SMDC01000012">
    <property type="protein sequence ID" value="TCW34186.1"/>
    <property type="molecule type" value="Genomic_DNA"/>
</dbReference>
<sequence>MALALLCTVTTGPVMALDPCPGGQAQAAGPEARFYRDSRGDYRLRGRIGRSAVTFRLAPEADTVVLGEREAARLGLRYSRGRIVRHQGAAGVGLGHAVVLDSVQVGGLVRERVAAVVVTGDGSGEVLLGQSFLRGLRRCRDAGAIVLRALYHR</sequence>
<dbReference type="Proteomes" id="UP000295247">
    <property type="component" value="Unassembled WGS sequence"/>
</dbReference>
<gene>
    <name evidence="1" type="ORF">EDC29_11238</name>
</gene>
<dbReference type="Pfam" id="PF13975">
    <property type="entry name" value="gag-asp_proteas"/>
    <property type="match status" value="1"/>
</dbReference>
<dbReference type="GO" id="GO:0008233">
    <property type="term" value="F:peptidase activity"/>
    <property type="evidence" value="ECO:0007669"/>
    <property type="project" value="UniProtKB-KW"/>
</dbReference>
<name>A0A4R4A6W6_MARGR</name>
<evidence type="ECO:0000313" key="2">
    <source>
        <dbReference type="Proteomes" id="UP000295247"/>
    </source>
</evidence>
<dbReference type="Gene3D" id="2.40.70.10">
    <property type="entry name" value="Acid Proteases"/>
    <property type="match status" value="1"/>
</dbReference>